<dbReference type="AlphaFoldDB" id="A0A1I1Y382"/>
<dbReference type="EMBL" id="FOMX01000009">
    <property type="protein sequence ID" value="SFE14014.1"/>
    <property type="molecule type" value="Genomic_DNA"/>
</dbReference>
<keyword evidence="3" id="KW-1185">Reference proteome</keyword>
<sequence length="310" mass="31659">MPLRPLPLALLVACALRPPDDYQTSATGTTSAPATETAASGATTTAGEPTANSTAAPPLPTTSGPGPSTDGLDASATGDTVRLDQGPLWCDPWAEDCPAGEKCMPYADDGGGAWNSLKCALVAPDPDGVGEPCEAIGSAVSGEDTCDKHSMCWNVDPDTLAGTCVSFCDGSPDAPTCAPFKTTCHVWNSGVLNLCLPMCDPILQDCPNGDLCLPHPNESGFICVLDGGRGVGQAFDPCEYANVCEAGLSCVPPELASECDPEALGCCLPFCDLNAANTCPGQDQVCLPWPEEGPAEPGFEHVGICGLPMP</sequence>
<organism evidence="2 3">
    <name type="scientific">Nannocystis exedens</name>
    <dbReference type="NCBI Taxonomy" id="54"/>
    <lineage>
        <taxon>Bacteria</taxon>
        <taxon>Pseudomonadati</taxon>
        <taxon>Myxococcota</taxon>
        <taxon>Polyangia</taxon>
        <taxon>Nannocystales</taxon>
        <taxon>Nannocystaceae</taxon>
        <taxon>Nannocystis</taxon>
    </lineage>
</organism>
<evidence type="ECO:0000313" key="2">
    <source>
        <dbReference type="EMBL" id="SFE14014.1"/>
    </source>
</evidence>
<feature type="region of interest" description="Disordered" evidence="1">
    <location>
        <begin position="22"/>
        <end position="80"/>
    </location>
</feature>
<accession>A0A1I1Y382</accession>
<evidence type="ECO:0000256" key="1">
    <source>
        <dbReference type="SAM" id="MobiDB-lite"/>
    </source>
</evidence>
<gene>
    <name evidence="2" type="ORF">SAMN02745121_03134</name>
</gene>
<dbReference type="Proteomes" id="UP000199400">
    <property type="component" value="Unassembled WGS sequence"/>
</dbReference>
<dbReference type="RefSeq" id="WP_096329780.1">
    <property type="nucleotide sequence ID" value="NZ_FOMX01000009.1"/>
</dbReference>
<name>A0A1I1Y382_9BACT</name>
<proteinExistence type="predicted"/>
<feature type="compositionally biased region" description="Low complexity" evidence="1">
    <location>
        <begin position="24"/>
        <end position="71"/>
    </location>
</feature>
<reference evidence="3" key="1">
    <citation type="submission" date="2016-10" db="EMBL/GenBank/DDBJ databases">
        <authorList>
            <person name="Varghese N."/>
            <person name="Submissions S."/>
        </authorList>
    </citation>
    <scope>NUCLEOTIDE SEQUENCE [LARGE SCALE GENOMIC DNA]</scope>
    <source>
        <strain evidence="3">ATCC 25963</strain>
    </source>
</reference>
<protein>
    <submittedName>
        <fullName evidence="2">Uncharacterized protein</fullName>
    </submittedName>
</protein>
<evidence type="ECO:0000313" key="3">
    <source>
        <dbReference type="Proteomes" id="UP000199400"/>
    </source>
</evidence>